<feature type="signal peptide" evidence="1">
    <location>
        <begin position="1"/>
        <end position="23"/>
    </location>
</feature>
<dbReference type="AlphaFoldDB" id="A0A1H2YRD2"/>
<keyword evidence="1" id="KW-0732">Signal</keyword>
<accession>A0A1H2YRD2</accession>
<evidence type="ECO:0000259" key="2">
    <source>
        <dbReference type="Pfam" id="PF12275"/>
    </source>
</evidence>
<dbReference type="Proteomes" id="UP000183454">
    <property type="component" value="Unassembled WGS sequence"/>
</dbReference>
<reference evidence="3 4" key="1">
    <citation type="submission" date="2016-10" db="EMBL/GenBank/DDBJ databases">
        <authorList>
            <person name="de Groot N.N."/>
        </authorList>
    </citation>
    <scope>NUCLEOTIDE SEQUENCE [LARGE SCALE GENOMIC DNA]</scope>
    <source>
        <strain evidence="3 4">Nm110</strain>
    </source>
</reference>
<dbReference type="Pfam" id="PF12275">
    <property type="entry name" value="DUF3616"/>
    <property type="match status" value="2"/>
</dbReference>
<sequence>MNIKPFSLTIAITATLLVPSVIADTSLSVTQHYGMCDASAAVHVEPDMFIVANDEDNLLRIYKRGKSGEPIYSQELSSFLEIDPKHREIDIEGATLIQNRIYWIASHGANKDGKERLNRHRFFATEIETIDGKFYLKPIGKPYVGLAKALDNSAELKSYQLGKSAKKAPESMNGLNIEGLTRTPQGNLLIGFRNPIPGGKALLVPLENPQEVITGNEQPKLGKPIYLALDGLGIRSIEYSDINGAYFIIAGPYDDNGKFQFYQWSGNSSEPPRLISKIDFEGMRPEALIVYPKEKNRVQILSDDGSKLRKGQYCKDLAQSQEKVFRSIWVNIEP</sequence>
<dbReference type="RefSeq" id="WP_083340310.1">
    <property type="nucleotide sequence ID" value="NZ_FNNH01000056.1"/>
</dbReference>
<name>A0A1H2YRD2_9PROT</name>
<gene>
    <name evidence="3" type="ORF">SAMN05421882_105610</name>
</gene>
<dbReference type="EMBL" id="FNNH01000056">
    <property type="protein sequence ID" value="SDX07585.1"/>
    <property type="molecule type" value="Genomic_DNA"/>
</dbReference>
<dbReference type="InterPro" id="IPR022060">
    <property type="entry name" value="DUF3616"/>
</dbReference>
<organism evidence="3 4">
    <name type="scientific">Nitrosomonas communis</name>
    <dbReference type="NCBI Taxonomy" id="44574"/>
    <lineage>
        <taxon>Bacteria</taxon>
        <taxon>Pseudomonadati</taxon>
        <taxon>Pseudomonadota</taxon>
        <taxon>Betaproteobacteria</taxon>
        <taxon>Nitrosomonadales</taxon>
        <taxon>Nitrosomonadaceae</taxon>
        <taxon>Nitrosomonas</taxon>
    </lineage>
</organism>
<feature type="chain" id="PRO_5010179687" description="DUF3616 domain-containing protein" evidence="1">
    <location>
        <begin position="24"/>
        <end position="334"/>
    </location>
</feature>
<evidence type="ECO:0000256" key="1">
    <source>
        <dbReference type="SAM" id="SignalP"/>
    </source>
</evidence>
<feature type="domain" description="DUF3616" evidence="2">
    <location>
        <begin position="41"/>
        <end position="114"/>
    </location>
</feature>
<protein>
    <recommendedName>
        <fullName evidence="2">DUF3616 domain-containing protein</fullName>
    </recommendedName>
</protein>
<proteinExistence type="predicted"/>
<evidence type="ECO:0000313" key="4">
    <source>
        <dbReference type="Proteomes" id="UP000183454"/>
    </source>
</evidence>
<evidence type="ECO:0000313" key="3">
    <source>
        <dbReference type="EMBL" id="SDX07585.1"/>
    </source>
</evidence>
<feature type="domain" description="DUF3616" evidence="2">
    <location>
        <begin position="146"/>
        <end position="275"/>
    </location>
</feature>